<dbReference type="PANTHER" id="PTHR33744">
    <property type="entry name" value="CARBOHYDRATE DIACID REGULATOR"/>
    <property type="match status" value="1"/>
</dbReference>
<feature type="domain" description="PucR C-terminal helix-turn-helix" evidence="3">
    <location>
        <begin position="368"/>
        <end position="422"/>
    </location>
</feature>
<dbReference type="Pfam" id="PF14361">
    <property type="entry name" value="RsbRD_N"/>
    <property type="match status" value="1"/>
</dbReference>
<dbReference type="Proteomes" id="UP000217564">
    <property type="component" value="Unassembled WGS sequence"/>
</dbReference>
<dbReference type="InterPro" id="IPR025751">
    <property type="entry name" value="RsbRD_N_dom"/>
</dbReference>
<comment type="similarity">
    <text evidence="1">Belongs to the CdaR family.</text>
</comment>
<dbReference type="RefSeq" id="WP_096162492.1">
    <property type="nucleotide sequence ID" value="NZ_NRGP01000018.1"/>
</dbReference>
<evidence type="ECO:0000259" key="5">
    <source>
        <dbReference type="Pfam" id="PF17853"/>
    </source>
</evidence>
<proteinExistence type="inferred from homology"/>
<feature type="domain" description="CdaR GGDEF-like" evidence="5">
    <location>
        <begin position="195"/>
        <end position="314"/>
    </location>
</feature>
<dbReference type="InterPro" id="IPR051448">
    <property type="entry name" value="CdaR-like_regulators"/>
</dbReference>
<evidence type="ECO:0000259" key="3">
    <source>
        <dbReference type="Pfam" id="PF13556"/>
    </source>
</evidence>
<reference evidence="6 7" key="1">
    <citation type="journal article" date="2017" name="Elife">
        <title>Extensive horizontal gene transfer in cheese-associated bacteria.</title>
        <authorList>
            <person name="Bonham K.S."/>
            <person name="Wolfe B.E."/>
            <person name="Dutton R.J."/>
        </authorList>
    </citation>
    <scope>NUCLEOTIDE SEQUENCE [LARGE SCALE GENOMIC DNA]</scope>
    <source>
        <strain evidence="6 7">947_7</strain>
    </source>
</reference>
<dbReference type="AlphaFoldDB" id="A0A2A3Z391"/>
<dbReference type="InterPro" id="IPR025736">
    <property type="entry name" value="PucR_C-HTH_dom"/>
</dbReference>
<dbReference type="PANTHER" id="PTHR33744:SF1">
    <property type="entry name" value="DNA-BINDING TRANSCRIPTIONAL ACTIVATOR ADER"/>
    <property type="match status" value="1"/>
</dbReference>
<feature type="domain" description="RsbT co-antagonist protein RsbRD N-terminal" evidence="4">
    <location>
        <begin position="38"/>
        <end position="183"/>
    </location>
</feature>
<evidence type="ECO:0000259" key="4">
    <source>
        <dbReference type="Pfam" id="PF14361"/>
    </source>
</evidence>
<dbReference type="Gene3D" id="1.10.10.2840">
    <property type="entry name" value="PucR C-terminal helix-turn-helix domain"/>
    <property type="match status" value="1"/>
</dbReference>
<organism evidence="6 7">
    <name type="scientific">Brevibacterium aurantiacum</name>
    <dbReference type="NCBI Taxonomy" id="273384"/>
    <lineage>
        <taxon>Bacteria</taxon>
        <taxon>Bacillati</taxon>
        <taxon>Actinomycetota</taxon>
        <taxon>Actinomycetes</taxon>
        <taxon>Micrococcales</taxon>
        <taxon>Brevibacteriaceae</taxon>
        <taxon>Brevibacterium</taxon>
    </lineage>
</organism>
<sequence length="431" mass="47679">MVDHLLWPPNDGLKADSSTAEARTHASRIAAGMTPHIPELTRRVYDYLATRITELGAEPALLDLLSASIEGNVETILHALQHGISSDNLEPPTAAFEYARRLAQRGISVNALVRAYRLGQQRMLQSAYDFVIEDEELPAELVSAVFQHLVDEVSEYIDWISQKVAELYEQERESWLANRTTARETQVRRIIAGEPIDVAAAERILAYSLGGRHVAVIAWTHHSAPDANGQLSRFTAAIRDLAGALGSHRACLIIGRDQDTAWGWIPVPTDWEYDDSLRRRVPPSGSIHLAIGSAHALSAGFRLSHQEAERVQRVCIAGRAPAELRSHDDRGMAVTSLLAQDVEAARVWVRSVLGPLADDAEANARHRNTLSAFLRHELSYTATAASMTMHKNSIRYRVEMAEAALGVRLTENRLNIESALHAHHYLYGTEG</sequence>
<accession>A0A2A3Z391</accession>
<dbReference type="EMBL" id="NRGP01000018">
    <property type="protein sequence ID" value="PCC46024.1"/>
    <property type="molecule type" value="Genomic_DNA"/>
</dbReference>
<protein>
    <recommendedName>
        <fullName evidence="8">PucR family transcriptional regulator</fullName>
    </recommendedName>
</protein>
<evidence type="ECO:0000313" key="7">
    <source>
        <dbReference type="Proteomes" id="UP000217564"/>
    </source>
</evidence>
<dbReference type="Pfam" id="PF13556">
    <property type="entry name" value="HTH_30"/>
    <property type="match status" value="1"/>
</dbReference>
<evidence type="ECO:0000256" key="1">
    <source>
        <dbReference type="ARBA" id="ARBA00006754"/>
    </source>
</evidence>
<evidence type="ECO:0000313" key="6">
    <source>
        <dbReference type="EMBL" id="PCC46024.1"/>
    </source>
</evidence>
<comment type="caution">
    <text evidence="6">The sequence shown here is derived from an EMBL/GenBank/DDBJ whole genome shotgun (WGS) entry which is preliminary data.</text>
</comment>
<dbReference type="InterPro" id="IPR042070">
    <property type="entry name" value="PucR_C-HTH_sf"/>
</dbReference>
<name>A0A2A3Z391_BREAU</name>
<evidence type="ECO:0008006" key="8">
    <source>
        <dbReference type="Google" id="ProtNLM"/>
    </source>
</evidence>
<dbReference type="InterPro" id="IPR041522">
    <property type="entry name" value="CdaR_GGDEF"/>
</dbReference>
<dbReference type="Pfam" id="PF17853">
    <property type="entry name" value="GGDEF_2"/>
    <property type="match status" value="1"/>
</dbReference>
<feature type="region of interest" description="Disordered" evidence="2">
    <location>
        <begin position="1"/>
        <end position="25"/>
    </location>
</feature>
<evidence type="ECO:0000256" key="2">
    <source>
        <dbReference type="SAM" id="MobiDB-lite"/>
    </source>
</evidence>
<gene>
    <name evidence="6" type="ORF">CIK64_13440</name>
</gene>